<dbReference type="AlphaFoldDB" id="A0A6P2SJP0"/>
<dbReference type="Proteomes" id="UP000494170">
    <property type="component" value="Unassembled WGS sequence"/>
</dbReference>
<proteinExistence type="predicted"/>
<feature type="region of interest" description="Disordered" evidence="1">
    <location>
        <begin position="61"/>
        <end position="83"/>
    </location>
</feature>
<evidence type="ECO:0000256" key="1">
    <source>
        <dbReference type="SAM" id="MobiDB-lite"/>
    </source>
</evidence>
<evidence type="ECO:0000313" key="3">
    <source>
        <dbReference type="Proteomes" id="UP000494170"/>
    </source>
</evidence>
<accession>A0A6P2SJP0</accession>
<feature type="region of interest" description="Disordered" evidence="1">
    <location>
        <begin position="144"/>
        <end position="182"/>
    </location>
</feature>
<name>A0A6P2SJP0_BURL3</name>
<dbReference type="EMBL" id="CABVPY010000122">
    <property type="protein sequence ID" value="VWC50450.1"/>
    <property type="molecule type" value="Genomic_DNA"/>
</dbReference>
<evidence type="ECO:0000313" key="2">
    <source>
        <dbReference type="EMBL" id="VWC50450.1"/>
    </source>
</evidence>
<gene>
    <name evidence="2" type="ORF">BLA6863_07827</name>
</gene>
<reference evidence="2 3" key="1">
    <citation type="submission" date="2019-09" db="EMBL/GenBank/DDBJ databases">
        <authorList>
            <person name="Depoorter E."/>
        </authorList>
    </citation>
    <scope>NUCLEOTIDE SEQUENCE [LARGE SCALE GENOMIC DNA]</scope>
    <source>
        <strain evidence="2">LMG 6863</strain>
    </source>
</reference>
<organism evidence="2 3">
    <name type="scientific">Burkholderia lata (strain ATCC 17760 / DSM 23089 / LMG 22485 / NCIMB 9086 / R18194 / 383)</name>
    <dbReference type="NCBI Taxonomy" id="482957"/>
    <lineage>
        <taxon>Bacteria</taxon>
        <taxon>Pseudomonadati</taxon>
        <taxon>Pseudomonadota</taxon>
        <taxon>Betaproteobacteria</taxon>
        <taxon>Burkholderiales</taxon>
        <taxon>Burkholderiaceae</taxon>
        <taxon>Burkholderia</taxon>
        <taxon>Burkholderia cepacia complex</taxon>
    </lineage>
</organism>
<sequence>MNAANSAAASASRPSVAADSQPCDGAPISAAIAHASAAPNSRLPAASTRFACGSRDSSIAARAPAASSRQTGRFNRNTQRQPIHCVIAPPTSGAMAVAIPMHMPQIAHARARSRPSGKRFAITASAAVSSSAAPPPFTARAAISQPADGATPQPSDARKNSASPAKSIRLRPKRSASPPAGSRQAANAVMYALTTHSISAKLAWKLRAMLGSDTATTFVSSTISEQVADATASVAAAGRRAPVRGAAAAPARDAGEDWDIGHSKTGRTSRMLGLTRIACH</sequence>
<protein>
    <submittedName>
        <fullName evidence="2">Uncharacterized protein</fullName>
    </submittedName>
</protein>
<feature type="compositionally biased region" description="Polar residues" evidence="1">
    <location>
        <begin position="70"/>
        <end position="81"/>
    </location>
</feature>
<feature type="region of interest" description="Disordered" evidence="1">
    <location>
        <begin position="1"/>
        <end position="24"/>
    </location>
</feature>